<evidence type="ECO:0000259" key="2">
    <source>
        <dbReference type="Pfam" id="PF02036"/>
    </source>
</evidence>
<dbReference type="PANTHER" id="PTHR10094">
    <property type="entry name" value="STEROL CARRIER PROTEIN 2 SCP-2 FAMILY PROTEIN"/>
    <property type="match status" value="1"/>
</dbReference>
<feature type="compositionally biased region" description="Polar residues" evidence="1">
    <location>
        <begin position="631"/>
        <end position="662"/>
    </location>
</feature>
<dbReference type="SUPFAM" id="SSF55718">
    <property type="entry name" value="SCP-like"/>
    <property type="match status" value="1"/>
</dbReference>
<evidence type="ECO:0000313" key="4">
    <source>
        <dbReference type="EMBL" id="RMY03126.1"/>
    </source>
</evidence>
<feature type="compositionally biased region" description="Polar residues" evidence="1">
    <location>
        <begin position="753"/>
        <end position="764"/>
    </location>
</feature>
<dbReference type="Gene3D" id="3.30.1050.10">
    <property type="entry name" value="SCP2 sterol-binding domain"/>
    <property type="match status" value="1"/>
</dbReference>
<dbReference type="InterPro" id="IPR015007">
    <property type="entry name" value="NUP2/50/61"/>
</dbReference>
<dbReference type="VEuPathDB" id="FungiDB:BTJ68_01202"/>
<feature type="compositionally biased region" description="Low complexity" evidence="1">
    <location>
        <begin position="765"/>
        <end position="777"/>
    </location>
</feature>
<feature type="region of interest" description="Disordered" evidence="1">
    <location>
        <begin position="826"/>
        <end position="922"/>
    </location>
</feature>
<feature type="compositionally biased region" description="Low complexity" evidence="1">
    <location>
        <begin position="845"/>
        <end position="876"/>
    </location>
</feature>
<dbReference type="PANTHER" id="PTHR10094:SF25">
    <property type="entry name" value="SCP2 STEROL-BINDING DOMAIN-CONTAINING PROTEIN 1"/>
    <property type="match status" value="1"/>
</dbReference>
<dbReference type="EMBL" id="QWIL01001451">
    <property type="protein sequence ID" value="RMY03126.1"/>
    <property type="molecule type" value="Genomic_DNA"/>
</dbReference>
<feature type="compositionally biased region" description="Polar residues" evidence="1">
    <location>
        <begin position="188"/>
        <end position="208"/>
    </location>
</feature>
<dbReference type="Proteomes" id="UP000271337">
    <property type="component" value="Unassembled WGS sequence"/>
</dbReference>
<dbReference type="Proteomes" id="UP000276864">
    <property type="component" value="Unassembled WGS sequence"/>
</dbReference>
<feature type="compositionally biased region" description="Polar residues" evidence="1">
    <location>
        <begin position="553"/>
        <end position="573"/>
    </location>
</feature>
<evidence type="ECO:0000313" key="6">
    <source>
        <dbReference type="Proteomes" id="UP000271337"/>
    </source>
</evidence>
<comment type="caution">
    <text evidence="4">The sequence shown here is derived from an EMBL/GenBank/DDBJ whole genome shotgun (WGS) entry which is preliminary data.</text>
</comment>
<feature type="compositionally biased region" description="Low complexity" evidence="1">
    <location>
        <begin position="690"/>
        <end position="712"/>
    </location>
</feature>
<dbReference type="AlphaFoldDB" id="A0A3M6YJ97"/>
<dbReference type="Pfam" id="PF02036">
    <property type="entry name" value="SCP2"/>
    <property type="match status" value="1"/>
</dbReference>
<feature type="compositionally biased region" description="Gly residues" evidence="1">
    <location>
        <begin position="240"/>
        <end position="252"/>
    </location>
</feature>
<feature type="domain" description="Nuclear pore complex NUP2/50/61" evidence="3">
    <location>
        <begin position="136"/>
        <end position="211"/>
    </location>
</feature>
<feature type="compositionally biased region" description="Low complexity" evidence="1">
    <location>
        <begin position="606"/>
        <end position="620"/>
    </location>
</feature>
<feature type="compositionally biased region" description="Polar residues" evidence="1">
    <location>
        <begin position="377"/>
        <end position="452"/>
    </location>
</feature>
<feature type="domain" description="SCP2" evidence="2">
    <location>
        <begin position="20"/>
        <end position="119"/>
    </location>
</feature>
<name>A0A3M6YJ97_HORWE</name>
<protein>
    <recommendedName>
        <fullName evidence="8">SCP2 domain-containing protein</fullName>
    </recommendedName>
</protein>
<reference evidence="6 7" key="1">
    <citation type="journal article" date="2018" name="BMC Genomics">
        <title>Genomic evidence for intraspecific hybridization in a clonal and extremely halotolerant yeast.</title>
        <authorList>
            <person name="Gostincar C."/>
            <person name="Stajich J.E."/>
            <person name="Zupancic J."/>
            <person name="Zalar P."/>
            <person name="Gunde-Cimerman N."/>
        </authorList>
    </citation>
    <scope>NUCLEOTIDE SEQUENCE [LARGE SCALE GENOMIC DNA]</scope>
    <source>
        <strain evidence="5 7">EXF-6651</strain>
        <strain evidence="4 6">EXF-6669</strain>
    </source>
</reference>
<dbReference type="OrthoDB" id="10265837at2759"/>
<feature type="region of interest" description="Disordered" evidence="1">
    <location>
        <begin position="122"/>
        <end position="782"/>
    </location>
</feature>
<evidence type="ECO:0008006" key="8">
    <source>
        <dbReference type="Google" id="ProtNLM"/>
    </source>
</evidence>
<evidence type="ECO:0000313" key="5">
    <source>
        <dbReference type="EMBL" id="RMY25169.1"/>
    </source>
</evidence>
<feature type="compositionally biased region" description="Basic and acidic residues" evidence="1">
    <location>
        <begin position="716"/>
        <end position="726"/>
    </location>
</feature>
<feature type="compositionally biased region" description="Polar residues" evidence="1">
    <location>
        <begin position="467"/>
        <end position="482"/>
    </location>
</feature>
<feature type="compositionally biased region" description="Polar residues" evidence="1">
    <location>
        <begin position="266"/>
        <end position="318"/>
    </location>
</feature>
<evidence type="ECO:0000313" key="7">
    <source>
        <dbReference type="Proteomes" id="UP000276864"/>
    </source>
</evidence>
<dbReference type="Pfam" id="PF08911">
    <property type="entry name" value="NUP50"/>
    <property type="match status" value="1"/>
</dbReference>
<dbReference type="InterPro" id="IPR003033">
    <property type="entry name" value="SCP2_sterol-bd_dom"/>
</dbReference>
<organism evidence="4 6">
    <name type="scientific">Hortaea werneckii</name>
    <name type="common">Black yeast</name>
    <name type="synonym">Cladosporium werneckii</name>
    <dbReference type="NCBI Taxonomy" id="91943"/>
    <lineage>
        <taxon>Eukaryota</taxon>
        <taxon>Fungi</taxon>
        <taxon>Dikarya</taxon>
        <taxon>Ascomycota</taxon>
        <taxon>Pezizomycotina</taxon>
        <taxon>Dothideomycetes</taxon>
        <taxon>Dothideomycetidae</taxon>
        <taxon>Mycosphaerellales</taxon>
        <taxon>Teratosphaeriaceae</taxon>
        <taxon>Hortaea</taxon>
    </lineage>
</organism>
<accession>A0A3M6YJ97</accession>
<feature type="compositionally biased region" description="Polar residues" evidence="1">
    <location>
        <begin position="590"/>
        <end position="600"/>
    </location>
</feature>
<feature type="compositionally biased region" description="Polar residues" evidence="1">
    <location>
        <begin position="532"/>
        <end position="544"/>
    </location>
</feature>
<dbReference type="InterPro" id="IPR036527">
    <property type="entry name" value="SCP2_sterol-bd_dom_sf"/>
</dbReference>
<feature type="non-terminal residue" evidence="4">
    <location>
        <position position="922"/>
    </location>
</feature>
<proteinExistence type="predicted"/>
<evidence type="ECO:0000256" key="1">
    <source>
        <dbReference type="SAM" id="MobiDB-lite"/>
    </source>
</evidence>
<feature type="compositionally biased region" description="Polar residues" evidence="1">
    <location>
        <begin position="911"/>
        <end position="922"/>
    </location>
</feature>
<feature type="compositionally biased region" description="Low complexity" evidence="1">
    <location>
        <begin position="503"/>
        <end position="519"/>
    </location>
</feature>
<sequence length="922" mass="96143">MSLKEDAWPSSAGFDLIADALKDDAQKQDAIKKGGNIFAFTLKNDQGKEESWHIDLKETGTVGKGLAPQGKKPGVTLVLSDVEFAKLISGKANAQNMFMQGKLKIKGNMMAATKLGPILEKAQSKAKLPGKSGSMSKRGAENQGGGDRYGEYSDMQQDMGGDDKPQRANAAQLARRKIASAKGRTGARSRQQSPAIGAPQASNPFQSFQPPPTASGFNFSVPAGTTPPPNFGASQPSQNGSGGTPSFGGFGGTQQSSTPSFGGFGASNNTQSQQNGFNPSTSFSFGQTQTNGASSTPSTSFTFGQTQSQEQPKANGLNSAPSFSFGSQPSQSQQNGTSSFTFGQSQPPETPKPSAPFTFGQTPQANGDKPAGAGLFGSTTAPATEPPKSSGSIFSGLQNQSTGIKPGMFTQSVSQSNDQTPKPSNPFANFGQQNKENEQQTSQASFSFGQQGKDQEAAAPKTPFSFGASQQQDKPSEQQTPAKSLFSFGGQSDKEKPQGTPKASFSFGQPAQQSQSAAEEPAKPANPFANFSFGQQQATPAQKPTEQREETPKTNLFGSIGQSKEPETSTPKTNLFGGTGQSGGQESTTPKPNLFSSIGQQKEPESGTQKFSFGQSQQQQETPKPAGNLFSFGQSQVTPSTNLGASQQDTSMASASDNSQKSVPEPETPAPASGKSIFERMPQQPPATAPKPSFSFSSSAAPATSSDDSSTAGKTLFDRLTPKENEPPATAPKPSIAPFNAFTTSAPAPPSFQTPQKASQQGMGSSTVASATSDSTAPNTEQLRKLNNGLLAHLKTQDVGKDWSVIMQYYMTEAAKIMDREAFKSSIGPKSNAASTPKPTPGPPAQSAAQAPSTPAAPSVANVFAKAAQPPATAPANRKRSAEEDVPPAPATEKRAKPSEAVQYPKLPETASKTSRLFETAL</sequence>
<dbReference type="GO" id="GO:0005829">
    <property type="term" value="C:cytosol"/>
    <property type="evidence" value="ECO:0007669"/>
    <property type="project" value="TreeGrafter"/>
</dbReference>
<feature type="compositionally biased region" description="Low complexity" evidence="1">
    <location>
        <begin position="319"/>
        <end position="339"/>
    </location>
</feature>
<dbReference type="GO" id="GO:0005643">
    <property type="term" value="C:nuclear pore"/>
    <property type="evidence" value="ECO:0007669"/>
    <property type="project" value="InterPro"/>
</dbReference>
<feature type="compositionally biased region" description="Polar residues" evidence="1">
    <location>
        <begin position="828"/>
        <end position="837"/>
    </location>
</feature>
<evidence type="ECO:0000259" key="3">
    <source>
        <dbReference type="Pfam" id="PF08911"/>
    </source>
</evidence>
<gene>
    <name evidence="5" type="ORF">D0866_11193</name>
    <name evidence="4" type="ORF">D0867_10803</name>
</gene>
<dbReference type="EMBL" id="QWIM01001492">
    <property type="protein sequence ID" value="RMY25169.1"/>
    <property type="molecule type" value="Genomic_DNA"/>
</dbReference>